<gene>
    <name evidence="4" type="ORF">SAMN04488515_0628</name>
</gene>
<dbReference type="InterPro" id="IPR022038">
    <property type="entry name" value="Ig-like_bact"/>
</dbReference>
<evidence type="ECO:0000259" key="3">
    <source>
        <dbReference type="Pfam" id="PF22783"/>
    </source>
</evidence>
<keyword evidence="5" id="KW-1185">Reference proteome</keyword>
<dbReference type="Pfam" id="PF13750">
    <property type="entry name" value="Big_3_3"/>
    <property type="match status" value="1"/>
</dbReference>
<dbReference type="NCBIfam" id="NF033510">
    <property type="entry name" value="Ca_tandemer"/>
    <property type="match status" value="5"/>
</dbReference>
<proteinExistence type="predicted"/>
<dbReference type="InterPro" id="IPR048051">
    <property type="entry name" value="BapA-like_prefix-like"/>
</dbReference>
<sequence>MSAINFVVRGDAGVVERGAVGASGSDSIVVGAGQDISLNLQRNSVLSYTRNGQALQITLVDGQTITLQGFFSPDGVAENKLFLSASGQLAEVQLVAGEGNLLYGQYVDADAFGKWSPDDALYFTDDGGIAIAGVEPSGPDAGMLGVPLLGGLGGLGSTAAIGAAGLGGALLLSGGSEGGEGGAVSPGGEDPDPVDPDPVDPDPVDPDPIDPPEVAITDGVKSVGHTVNDEDHSDGVEISGTGTPGATGTITVGDVTKDVVIGEDGTWTVSLTTEEVEGGEYETGVSITVTNEGGSTTATDTLVIDTITTVTIDTSAAGGDGTVNEVEHVDGVTVNGLAEANATVVVTTSGGATQTVMATSEGTWTATFASSEVAEGTYDLGVTAVSTDAFGNTATASGSVHVDTELDVTINYRNVEGDGVVNAVEQSDGVDITGTTEAGASVVVTFGTGTRTVTADGSGNWSASFTASEVPTGELEAPVTATATDAAGNVATTTRDITIDTEIDVTLEETGGGVDGVINAVERGDGVLLSGETDPNAMVEVTFQGITRETQADSDGNWAVGYTGGELPTGNIETDLPVAVVATDEAGNVATTSGTVTLDTYVNRLASTSSPIEGDDVVNNAEASDGITLTGVVEKGSTVKATFEGVTKAATVTSDGTWTVTFDANEIPSGTYDAVVKIDATDAAGNKASINETFAVDTDAPDAADVTGFIEVQNDTAGAIIRASSDVISGENDVTIHQVGEGAAGGAKEIAATGGQVGGNIYYGFDDEYVVPNGSHLVVQKEDDAGNTNSTLMVLDVNGNDNVDITAGALDGFNIGAIDLEHAEDSVVDLSTADLEAMSANDNILVIHGRDTDTVNLDGAAAKTGTETINGKDYDVYSVGDDGGQLIINSDIMFNQNVV</sequence>
<protein>
    <submittedName>
        <fullName evidence="4">Ig-like domain (Group 3)</fullName>
    </submittedName>
</protein>
<feature type="compositionally biased region" description="Gly residues" evidence="1">
    <location>
        <begin position="176"/>
        <end position="185"/>
    </location>
</feature>
<name>A0A1I0NHT5_9RHOB</name>
<evidence type="ECO:0000259" key="2">
    <source>
        <dbReference type="Pfam" id="PF13750"/>
    </source>
</evidence>
<feature type="compositionally biased region" description="Low complexity" evidence="1">
    <location>
        <begin position="240"/>
        <end position="250"/>
    </location>
</feature>
<evidence type="ECO:0000256" key="1">
    <source>
        <dbReference type="SAM" id="MobiDB-lite"/>
    </source>
</evidence>
<feature type="region of interest" description="Disordered" evidence="1">
    <location>
        <begin position="176"/>
        <end position="250"/>
    </location>
</feature>
<feature type="compositionally biased region" description="Acidic residues" evidence="1">
    <location>
        <begin position="189"/>
        <end position="210"/>
    </location>
</feature>
<accession>A0A1I0NHT5</accession>
<dbReference type="InterPro" id="IPR013783">
    <property type="entry name" value="Ig-like_fold"/>
</dbReference>
<feature type="domain" description="Ig-like" evidence="2">
    <location>
        <begin position="657"/>
        <end position="702"/>
    </location>
</feature>
<dbReference type="Gene3D" id="2.60.40.10">
    <property type="entry name" value="Immunoglobulins"/>
    <property type="match status" value="5"/>
</dbReference>
<organism evidence="4 5">
    <name type="scientific">Cognatiyoonia koreensis</name>
    <dbReference type="NCBI Taxonomy" id="364200"/>
    <lineage>
        <taxon>Bacteria</taxon>
        <taxon>Pseudomonadati</taxon>
        <taxon>Pseudomonadota</taxon>
        <taxon>Alphaproteobacteria</taxon>
        <taxon>Rhodobacterales</taxon>
        <taxon>Paracoccaceae</taxon>
        <taxon>Cognatiyoonia</taxon>
    </lineage>
</organism>
<evidence type="ECO:0000313" key="5">
    <source>
        <dbReference type="Proteomes" id="UP000199167"/>
    </source>
</evidence>
<dbReference type="AlphaFoldDB" id="A0A1I0NHT5"/>
<reference evidence="4 5" key="1">
    <citation type="submission" date="2016-10" db="EMBL/GenBank/DDBJ databases">
        <authorList>
            <person name="de Groot N.N."/>
        </authorList>
    </citation>
    <scope>NUCLEOTIDE SEQUENCE [LARGE SCALE GENOMIC DNA]</scope>
    <source>
        <strain evidence="4 5">DSM 17925</strain>
    </source>
</reference>
<feature type="domain" description="Biofilm-associated protein BapA-like prefix-like" evidence="3">
    <location>
        <begin position="36"/>
        <end position="96"/>
    </location>
</feature>
<dbReference type="EMBL" id="FOIZ01000001">
    <property type="protein sequence ID" value="SEW00935.1"/>
    <property type="molecule type" value="Genomic_DNA"/>
</dbReference>
<dbReference type="RefSeq" id="WP_089990146.1">
    <property type="nucleotide sequence ID" value="NZ_FOIZ01000001.1"/>
</dbReference>
<dbReference type="Pfam" id="PF22783">
    <property type="entry name" value="BapA_N"/>
    <property type="match status" value="1"/>
</dbReference>
<dbReference type="Proteomes" id="UP000199167">
    <property type="component" value="Unassembled WGS sequence"/>
</dbReference>
<dbReference type="STRING" id="364200.SAMN04488515_0628"/>
<evidence type="ECO:0000313" key="4">
    <source>
        <dbReference type="EMBL" id="SEW00935.1"/>
    </source>
</evidence>